<evidence type="ECO:0000256" key="2">
    <source>
        <dbReference type="ARBA" id="ARBA00022679"/>
    </source>
</evidence>
<dbReference type="GO" id="GO:0047294">
    <property type="term" value="F:phosphoglycerol geranylgeranyltransferase activity"/>
    <property type="evidence" value="ECO:0007669"/>
    <property type="project" value="UniProtKB-UniRule"/>
</dbReference>
<dbReference type="NCBIfam" id="TIGR01768">
    <property type="entry name" value="GGGP-family"/>
    <property type="match status" value="1"/>
</dbReference>
<evidence type="ECO:0000256" key="4">
    <source>
        <dbReference type="ARBA" id="ARBA00022842"/>
    </source>
</evidence>
<comment type="catalytic activity">
    <reaction evidence="8 9">
        <text>sn-glycerol 1-phosphate + (2E,6E,10E)-geranylgeranyl diphosphate = sn-3-O-(geranylgeranyl)glycerol 1-phosphate + diphosphate</text>
        <dbReference type="Rhea" id="RHEA:23404"/>
        <dbReference type="ChEBI" id="CHEBI:33019"/>
        <dbReference type="ChEBI" id="CHEBI:57677"/>
        <dbReference type="ChEBI" id="CHEBI:57685"/>
        <dbReference type="ChEBI" id="CHEBI:58756"/>
        <dbReference type="EC" id="2.5.1.41"/>
    </reaction>
</comment>
<feature type="binding site" evidence="9">
    <location>
        <position position="52"/>
    </location>
    <ligand>
        <name>Mg(2+)</name>
        <dbReference type="ChEBI" id="CHEBI:18420"/>
    </ligand>
</feature>
<dbReference type="GO" id="GO:0005737">
    <property type="term" value="C:cytoplasm"/>
    <property type="evidence" value="ECO:0007669"/>
    <property type="project" value="InterPro"/>
</dbReference>
<dbReference type="GO" id="GO:0046474">
    <property type="term" value="P:glycerophospholipid biosynthetic process"/>
    <property type="evidence" value="ECO:0007669"/>
    <property type="project" value="UniProtKB-UniRule"/>
</dbReference>
<dbReference type="PANTHER" id="PTHR21235:SF22">
    <property type="entry name" value="GERANYLGERANYLGLYCERYL PHOSPHATE SYNTHASE"/>
    <property type="match status" value="1"/>
</dbReference>
<dbReference type="PANTHER" id="PTHR21235">
    <property type="entry name" value="IMIDAZOLE GLYCEROL PHOSPHATE SYNTHASE SUBUNIT HISF/H IGP SYNTHASE SUBUNIT HISF/H"/>
    <property type="match status" value="1"/>
</dbReference>
<dbReference type="Gene3D" id="3.20.20.390">
    <property type="entry name" value="FMN-linked oxidoreductases"/>
    <property type="match status" value="1"/>
</dbReference>
<gene>
    <name evidence="10" type="ORF">FJ651_03785</name>
</gene>
<feature type="binding site" evidence="9">
    <location>
        <position position="23"/>
    </location>
    <ligand>
        <name>Mg(2+)</name>
        <dbReference type="ChEBI" id="CHEBI:18420"/>
    </ligand>
</feature>
<dbReference type="OrthoDB" id="9807235at2"/>
<comment type="similarity">
    <text evidence="9">Belongs to the GGGP/HepGP synthase family. Group II subfamily.</text>
</comment>
<dbReference type="GO" id="GO:0000287">
    <property type="term" value="F:magnesium ion binding"/>
    <property type="evidence" value="ECO:0007669"/>
    <property type="project" value="UniProtKB-UniRule"/>
</dbReference>
<keyword evidence="5 9" id="KW-0443">Lipid metabolism</keyword>
<keyword evidence="3 9" id="KW-0479">Metal-binding</keyword>
<comment type="cofactor">
    <cofactor evidence="9">
        <name>Mg(2+)</name>
        <dbReference type="ChEBI" id="CHEBI:18420"/>
    </cofactor>
</comment>
<keyword evidence="4 9" id="KW-0460">Magnesium</keyword>
<evidence type="ECO:0000256" key="1">
    <source>
        <dbReference type="ARBA" id="ARBA00022516"/>
    </source>
</evidence>
<keyword evidence="2 9" id="KW-0808">Transferase</keyword>
<dbReference type="Proteomes" id="UP000317332">
    <property type="component" value="Unassembled WGS sequence"/>
</dbReference>
<dbReference type="SUPFAM" id="SSF51395">
    <property type="entry name" value="FMN-linked oxidoreductases"/>
    <property type="match status" value="1"/>
</dbReference>
<name>A0A506PR20_9FLAO</name>
<organism evidence="10 11">
    <name type="scientific">Paucihalobacter ruber</name>
    <dbReference type="NCBI Taxonomy" id="2567861"/>
    <lineage>
        <taxon>Bacteria</taxon>
        <taxon>Pseudomonadati</taxon>
        <taxon>Bacteroidota</taxon>
        <taxon>Flavobacteriia</taxon>
        <taxon>Flavobacteriales</taxon>
        <taxon>Flavobacteriaceae</taxon>
        <taxon>Paucihalobacter</taxon>
    </lineage>
</organism>
<keyword evidence="1 9" id="KW-0444">Lipid biosynthesis</keyword>
<feature type="binding site" evidence="9">
    <location>
        <begin position="203"/>
        <end position="204"/>
    </location>
    <ligand>
        <name>sn-glycerol 1-phosphate</name>
        <dbReference type="ChEBI" id="CHEBI:57685"/>
    </ligand>
</feature>
<protein>
    <recommendedName>
        <fullName evidence="9">Geranylgeranylglyceryl phosphate synthase</fullName>
        <shortName evidence="9">GGGP synthase</shortName>
        <shortName evidence="9">GGGPS</shortName>
        <ecNumber evidence="9">2.5.1.41</ecNumber>
    </recommendedName>
    <alternativeName>
        <fullName evidence="9">(S)-3-O-geranylgeranylglyceryl phosphate synthase</fullName>
    </alternativeName>
    <alternativeName>
        <fullName evidence="9">Phosphoglycerol geranylgeranyltransferase</fullName>
    </alternativeName>
</protein>
<evidence type="ECO:0000256" key="9">
    <source>
        <dbReference type="HAMAP-Rule" id="MF_00112"/>
    </source>
</evidence>
<comment type="caution">
    <text evidence="9">Lacks conserved residue(s) required for the propagation of feature annotation.</text>
</comment>
<dbReference type="HAMAP" id="MF_00112">
    <property type="entry name" value="GGGP_HepGP_synthase"/>
    <property type="match status" value="1"/>
</dbReference>
<dbReference type="RefSeq" id="WP_140989083.1">
    <property type="nucleotide sequence ID" value="NZ_VHIQ01000002.1"/>
</dbReference>
<sequence>MLVLKSLLKQIISGQKLLTVLIDPDKMEVEQLPTFLHHVHQSVATHIFLGGSTDEASKTDSLAKAIKAQSHLPLVLFPGDVSQLTSHADALLFLSLISGDNAEYLIKKQVAAVSKLRDSQLEVIPTGYLLIENGKITTVERVTGTKPMSRKNIQLIVDTAKAGELLGMKLIYLEAGSGAAHPISAEIIKAVKSELKVPLIIGGGIKSKAQLDAAYSVGADIVVIGTAFEENLKFFNEIKKVTSSSITHEIINP</sequence>
<dbReference type="InterPro" id="IPR010946">
    <property type="entry name" value="GGGP_synth"/>
</dbReference>
<dbReference type="Pfam" id="PF01884">
    <property type="entry name" value="PcrB"/>
    <property type="match status" value="1"/>
</dbReference>
<dbReference type="InterPro" id="IPR050064">
    <property type="entry name" value="IGPS_HisA/HisF"/>
</dbReference>
<keyword evidence="11" id="KW-1185">Reference proteome</keyword>
<evidence type="ECO:0000313" key="11">
    <source>
        <dbReference type="Proteomes" id="UP000317332"/>
    </source>
</evidence>
<reference evidence="10 11" key="1">
    <citation type="submission" date="2019-06" db="EMBL/GenBank/DDBJ databases">
        <title>Flavobacteriaceae Paucihalobacterium erythroidium CWB-1, complete genome.</title>
        <authorList>
            <person name="Wu S."/>
        </authorList>
    </citation>
    <scope>NUCLEOTIDE SEQUENCE [LARGE SCALE GENOMIC DNA]</scope>
    <source>
        <strain evidence="10 11">CWB-1</strain>
    </source>
</reference>
<keyword evidence="6 9" id="KW-0594">Phospholipid biosynthesis</keyword>
<dbReference type="NCBIfam" id="NF003198">
    <property type="entry name" value="PRK04169.1-2"/>
    <property type="match status" value="1"/>
</dbReference>
<evidence type="ECO:0000256" key="7">
    <source>
        <dbReference type="ARBA" id="ARBA00023264"/>
    </source>
</evidence>
<dbReference type="AlphaFoldDB" id="A0A506PR20"/>
<dbReference type="InterPro" id="IPR038597">
    <property type="entry name" value="GGGP/HepGP_synthase_sf"/>
</dbReference>
<evidence type="ECO:0000256" key="5">
    <source>
        <dbReference type="ARBA" id="ARBA00023098"/>
    </source>
</evidence>
<comment type="caution">
    <text evidence="10">The sequence shown here is derived from an EMBL/GenBank/DDBJ whole genome shotgun (WGS) entry which is preliminary data.</text>
</comment>
<proteinExistence type="inferred from homology"/>
<dbReference type="InterPro" id="IPR008205">
    <property type="entry name" value="GGGP_HepGP_synthase"/>
</dbReference>
<evidence type="ECO:0000256" key="8">
    <source>
        <dbReference type="ARBA" id="ARBA00047288"/>
    </source>
</evidence>
<comment type="function">
    <text evidence="9">Prenyltransferase that catalyzes the transfer of the geranylgeranyl moiety of geranylgeranyl diphosphate (GGPP) to the C3 hydroxyl of sn-glycerol-1-phosphate (G1P).</text>
</comment>
<dbReference type="EMBL" id="VHIQ01000002">
    <property type="protein sequence ID" value="TPV34660.1"/>
    <property type="molecule type" value="Genomic_DNA"/>
</dbReference>
<evidence type="ECO:0000313" key="10">
    <source>
        <dbReference type="EMBL" id="TPV34660.1"/>
    </source>
</evidence>
<feature type="binding site" evidence="9">
    <location>
        <begin position="225"/>
        <end position="226"/>
    </location>
    <ligand>
        <name>sn-glycerol 1-phosphate</name>
        <dbReference type="ChEBI" id="CHEBI:57685"/>
    </ligand>
</feature>
<dbReference type="EC" id="2.5.1.41" evidence="9"/>
<dbReference type="GO" id="GO:0000107">
    <property type="term" value="F:imidazoleglycerol-phosphate synthase activity"/>
    <property type="evidence" value="ECO:0007669"/>
    <property type="project" value="TreeGrafter"/>
</dbReference>
<keyword evidence="7 9" id="KW-1208">Phospholipid metabolism</keyword>
<accession>A0A506PR20</accession>
<evidence type="ECO:0000256" key="6">
    <source>
        <dbReference type="ARBA" id="ARBA00023209"/>
    </source>
</evidence>
<feature type="binding site" evidence="9">
    <location>
        <begin position="172"/>
        <end position="178"/>
    </location>
    <ligand>
        <name>sn-glycerol 1-phosphate</name>
        <dbReference type="ChEBI" id="CHEBI:57685"/>
    </ligand>
</feature>
<evidence type="ECO:0000256" key="3">
    <source>
        <dbReference type="ARBA" id="ARBA00022723"/>
    </source>
</evidence>
<dbReference type="NCBIfam" id="TIGR01769">
    <property type="entry name" value="GGGP"/>
    <property type="match status" value="1"/>
</dbReference>